<sequence length="330" mass="35684">MQQLNNHCPYIVADIGGTNARFGLVTTFNKENQQFTVENQQTYPSAEFDGVEQAVACYRETLDEKSIEGACLAVAGPVAGERIRLTNLNWDICVPSTRRKLGFSNLQIINDFAAYAYAIQYLEQGHLRTINQGNGIKGSPIAVLGPGTGFGVAALVTQNHRVNVLASEGGHMSLAANTALQAAIKEQLSRKYSLVSVERVFSGPGLRHLYHALAAVEGRTARQLSTAEISRHALAGTDEMCQRTLALFCSWLGGVTGDLALALGARGGVFLGGGILPRIADFLIDSDFKRAFRAKDQMSHYLEDIPVQLVTEGNSALLGAAAWFRNSFEH</sequence>
<dbReference type="OrthoDB" id="9800595at2"/>
<dbReference type="NCBIfam" id="NF009073">
    <property type="entry name" value="PRK12408.1"/>
    <property type="match status" value="1"/>
</dbReference>
<evidence type="ECO:0000256" key="4">
    <source>
        <dbReference type="RuleBase" id="RU004046"/>
    </source>
</evidence>
<keyword evidence="3" id="KW-0324">Glycolysis</keyword>
<dbReference type="EC" id="2.7.1.2" evidence="3"/>
<keyword evidence="1 3" id="KW-0808">Transferase</keyword>
<keyword evidence="6" id="KW-1185">Reference proteome</keyword>
<dbReference type="PANTHER" id="PTHR47690:SF1">
    <property type="entry name" value="GLUCOKINASE"/>
    <property type="match status" value="1"/>
</dbReference>
<proteinExistence type="inferred from homology"/>
<dbReference type="Pfam" id="PF02685">
    <property type="entry name" value="Glucokinase"/>
    <property type="match status" value="1"/>
</dbReference>
<keyword evidence="3" id="KW-0547">Nucleotide-binding</keyword>
<dbReference type="GO" id="GO:0005536">
    <property type="term" value="F:D-glucose binding"/>
    <property type="evidence" value="ECO:0007669"/>
    <property type="project" value="InterPro"/>
</dbReference>
<comment type="subcellular location">
    <subcellularLocation>
        <location evidence="3">Cytoplasm</location>
    </subcellularLocation>
</comment>
<dbReference type="CDD" id="cd24008">
    <property type="entry name" value="ASKHA_NBD_GLK"/>
    <property type="match status" value="1"/>
</dbReference>
<reference evidence="5 6" key="1">
    <citation type="submission" date="2019-07" db="EMBL/GenBank/DDBJ databases">
        <title>Draft genome for Aliikangiella sp. M105.</title>
        <authorList>
            <person name="Wang G."/>
        </authorList>
    </citation>
    <scope>NUCLEOTIDE SEQUENCE [LARGE SCALE GENOMIC DNA]</scope>
    <source>
        <strain evidence="5 6">M105</strain>
    </source>
</reference>
<keyword evidence="3" id="KW-0963">Cytoplasm</keyword>
<dbReference type="InterPro" id="IPR003836">
    <property type="entry name" value="Glucokinase"/>
</dbReference>
<dbReference type="GO" id="GO:0005829">
    <property type="term" value="C:cytosol"/>
    <property type="evidence" value="ECO:0007669"/>
    <property type="project" value="TreeGrafter"/>
</dbReference>
<dbReference type="AlphaFoldDB" id="A0A545UJQ2"/>
<dbReference type="Gene3D" id="3.40.367.20">
    <property type="match status" value="1"/>
</dbReference>
<dbReference type="PANTHER" id="PTHR47690">
    <property type="entry name" value="GLUCOKINASE"/>
    <property type="match status" value="1"/>
</dbReference>
<comment type="caution">
    <text evidence="5">The sequence shown here is derived from an EMBL/GenBank/DDBJ whole genome shotgun (WGS) entry which is preliminary data.</text>
</comment>
<dbReference type="HAMAP" id="MF_00524">
    <property type="entry name" value="Glucokinase"/>
    <property type="match status" value="1"/>
</dbReference>
<dbReference type="SUPFAM" id="SSF53067">
    <property type="entry name" value="Actin-like ATPase domain"/>
    <property type="match status" value="1"/>
</dbReference>
<dbReference type="GO" id="GO:0006096">
    <property type="term" value="P:glycolytic process"/>
    <property type="evidence" value="ECO:0007669"/>
    <property type="project" value="UniProtKB-UniRule"/>
</dbReference>
<evidence type="ECO:0000256" key="2">
    <source>
        <dbReference type="ARBA" id="ARBA00022777"/>
    </source>
</evidence>
<evidence type="ECO:0000256" key="3">
    <source>
        <dbReference type="HAMAP-Rule" id="MF_00524"/>
    </source>
</evidence>
<evidence type="ECO:0000313" key="6">
    <source>
        <dbReference type="Proteomes" id="UP000315439"/>
    </source>
</evidence>
<evidence type="ECO:0000256" key="1">
    <source>
        <dbReference type="ARBA" id="ARBA00022679"/>
    </source>
</evidence>
<keyword evidence="3" id="KW-0067">ATP-binding</keyword>
<dbReference type="Proteomes" id="UP000315439">
    <property type="component" value="Unassembled WGS sequence"/>
</dbReference>
<dbReference type="InterPro" id="IPR043129">
    <property type="entry name" value="ATPase_NBD"/>
</dbReference>
<organism evidence="5 6">
    <name type="scientific">Aliikangiella coralliicola</name>
    <dbReference type="NCBI Taxonomy" id="2592383"/>
    <lineage>
        <taxon>Bacteria</taxon>
        <taxon>Pseudomonadati</taxon>
        <taxon>Pseudomonadota</taxon>
        <taxon>Gammaproteobacteria</taxon>
        <taxon>Oceanospirillales</taxon>
        <taxon>Pleioneaceae</taxon>
        <taxon>Aliikangiella</taxon>
    </lineage>
</organism>
<protein>
    <recommendedName>
        <fullName evidence="3">Glucokinase</fullName>
        <ecNumber evidence="3">2.7.1.2</ecNumber>
    </recommendedName>
    <alternativeName>
        <fullName evidence="3">Glucose kinase</fullName>
    </alternativeName>
</protein>
<dbReference type="GO" id="GO:0004340">
    <property type="term" value="F:glucokinase activity"/>
    <property type="evidence" value="ECO:0007669"/>
    <property type="project" value="UniProtKB-UniRule"/>
</dbReference>
<dbReference type="Gene3D" id="3.30.420.40">
    <property type="match status" value="1"/>
</dbReference>
<dbReference type="InterPro" id="IPR050201">
    <property type="entry name" value="Bacterial_glucokinase"/>
</dbReference>
<dbReference type="RefSeq" id="WP_142891750.1">
    <property type="nucleotide sequence ID" value="NZ_ML660160.1"/>
</dbReference>
<dbReference type="NCBIfam" id="TIGR00749">
    <property type="entry name" value="glk"/>
    <property type="match status" value="1"/>
</dbReference>
<dbReference type="GO" id="GO:0005524">
    <property type="term" value="F:ATP binding"/>
    <property type="evidence" value="ECO:0007669"/>
    <property type="project" value="UniProtKB-UniRule"/>
</dbReference>
<gene>
    <name evidence="3 5" type="primary">glk</name>
    <name evidence="5" type="ORF">FLL46_02050</name>
</gene>
<feature type="binding site" evidence="3">
    <location>
        <begin position="13"/>
        <end position="18"/>
    </location>
    <ligand>
        <name>ATP</name>
        <dbReference type="ChEBI" id="CHEBI:30616"/>
    </ligand>
</feature>
<name>A0A545UJQ2_9GAMM</name>
<evidence type="ECO:0000313" key="5">
    <source>
        <dbReference type="EMBL" id="TQV89686.1"/>
    </source>
</evidence>
<dbReference type="EMBL" id="VIKS01000001">
    <property type="protein sequence ID" value="TQV89686.1"/>
    <property type="molecule type" value="Genomic_DNA"/>
</dbReference>
<comment type="similarity">
    <text evidence="3 4">Belongs to the bacterial glucokinase family.</text>
</comment>
<comment type="catalytic activity">
    <reaction evidence="3">
        <text>D-glucose + ATP = D-glucose 6-phosphate + ADP + H(+)</text>
        <dbReference type="Rhea" id="RHEA:17825"/>
        <dbReference type="ChEBI" id="CHEBI:4167"/>
        <dbReference type="ChEBI" id="CHEBI:15378"/>
        <dbReference type="ChEBI" id="CHEBI:30616"/>
        <dbReference type="ChEBI" id="CHEBI:61548"/>
        <dbReference type="ChEBI" id="CHEBI:456216"/>
        <dbReference type="EC" id="2.7.1.2"/>
    </reaction>
</comment>
<keyword evidence="2 3" id="KW-0418">Kinase</keyword>
<accession>A0A545UJQ2</accession>